<dbReference type="Gene3D" id="1.10.10.10">
    <property type="entry name" value="Winged helix-like DNA-binding domain superfamily/Winged helix DNA-binding domain"/>
    <property type="match status" value="1"/>
</dbReference>
<dbReference type="InterPro" id="IPR005149">
    <property type="entry name" value="Tscrpt_reg_PadR_N"/>
</dbReference>
<dbReference type="PANTHER" id="PTHR33169:SF13">
    <property type="entry name" value="PADR-FAMILY TRANSCRIPTIONAL REGULATOR"/>
    <property type="match status" value="1"/>
</dbReference>
<dbReference type="SUPFAM" id="SSF46785">
    <property type="entry name" value="Winged helix' DNA-binding domain"/>
    <property type="match status" value="1"/>
</dbReference>
<reference evidence="2 3" key="1">
    <citation type="submission" date="2020-12" db="EMBL/GenBank/DDBJ databases">
        <title>Vagococcus allomyrinae sp. nov. and Enterococcus lavae sp. nov., isolated from the larvae of Allomyrina dichotoma.</title>
        <authorList>
            <person name="Lee S.D."/>
        </authorList>
    </citation>
    <scope>NUCLEOTIDE SEQUENCE [LARGE SCALE GENOMIC DNA]</scope>
    <source>
        <strain evidence="2 3">BWM-S5</strain>
    </source>
</reference>
<protein>
    <submittedName>
        <fullName evidence="2">PadR family transcriptional regulator</fullName>
    </submittedName>
</protein>
<evidence type="ECO:0000313" key="3">
    <source>
        <dbReference type="Proteomes" id="UP000673375"/>
    </source>
</evidence>
<dbReference type="RefSeq" id="WP_209558641.1">
    <property type="nucleotide sequence ID" value="NZ_JAEDXU010000010.1"/>
</dbReference>
<dbReference type="InterPro" id="IPR036388">
    <property type="entry name" value="WH-like_DNA-bd_sf"/>
</dbReference>
<name>A0ABS4CMZ0_9ENTE</name>
<keyword evidence="3" id="KW-1185">Reference proteome</keyword>
<organism evidence="2 3">
    <name type="scientific">Enterococcus larvae</name>
    <dbReference type="NCBI Taxonomy" id="2794352"/>
    <lineage>
        <taxon>Bacteria</taxon>
        <taxon>Bacillati</taxon>
        <taxon>Bacillota</taxon>
        <taxon>Bacilli</taxon>
        <taxon>Lactobacillales</taxon>
        <taxon>Enterococcaceae</taxon>
        <taxon>Enterococcus</taxon>
    </lineage>
</organism>
<dbReference type="Pfam" id="PF03551">
    <property type="entry name" value="PadR"/>
    <property type="match status" value="1"/>
</dbReference>
<feature type="domain" description="Transcription regulator PadR N-terminal" evidence="1">
    <location>
        <begin position="18"/>
        <end position="83"/>
    </location>
</feature>
<comment type="caution">
    <text evidence="2">The sequence shown here is derived from an EMBL/GenBank/DDBJ whole genome shotgun (WGS) entry which is preliminary data.</text>
</comment>
<evidence type="ECO:0000313" key="2">
    <source>
        <dbReference type="EMBL" id="MBP1047863.1"/>
    </source>
</evidence>
<dbReference type="InterPro" id="IPR052509">
    <property type="entry name" value="Metal_resp_DNA-bind_regulator"/>
</dbReference>
<evidence type="ECO:0000259" key="1">
    <source>
        <dbReference type="Pfam" id="PF03551"/>
    </source>
</evidence>
<sequence length="107" mass="12100">MNTPLTETTYYILLSLVTPLHGYGIITNVSELSNGQVLIAAGTLYGALENLKKKGYIELFTESSLRKKKEYTLTEEGWRVLKEDFQRMKQLVAISEELLGGKDNEKN</sequence>
<dbReference type="EMBL" id="JAEDXU010000010">
    <property type="protein sequence ID" value="MBP1047863.1"/>
    <property type="molecule type" value="Genomic_DNA"/>
</dbReference>
<gene>
    <name evidence="2" type="ORF">I6N96_16350</name>
</gene>
<dbReference type="PANTHER" id="PTHR33169">
    <property type="entry name" value="PADR-FAMILY TRANSCRIPTIONAL REGULATOR"/>
    <property type="match status" value="1"/>
</dbReference>
<dbReference type="InterPro" id="IPR036390">
    <property type="entry name" value="WH_DNA-bd_sf"/>
</dbReference>
<proteinExistence type="predicted"/>
<accession>A0ABS4CMZ0</accession>
<dbReference type="Proteomes" id="UP000673375">
    <property type="component" value="Unassembled WGS sequence"/>
</dbReference>